<keyword evidence="1" id="KW-0472">Membrane</keyword>
<feature type="transmembrane region" description="Helical" evidence="1">
    <location>
        <begin position="293"/>
        <end position="312"/>
    </location>
</feature>
<dbReference type="AlphaFoldDB" id="A0A2I1M721"/>
<keyword evidence="1" id="KW-1133">Transmembrane helix</keyword>
<feature type="transmembrane region" description="Helical" evidence="1">
    <location>
        <begin position="27"/>
        <end position="47"/>
    </location>
</feature>
<evidence type="ECO:0000256" key="1">
    <source>
        <dbReference type="SAM" id="Phobius"/>
    </source>
</evidence>
<feature type="transmembrane region" description="Helical" evidence="1">
    <location>
        <begin position="319"/>
        <end position="339"/>
    </location>
</feature>
<sequence>MAPTIALAALMILFAFSEYIASKTRATISSVLALAVLMLAGFWTGILPKDIFETTGIKTFGTLIAGLLITSLATTLDFAEMKRQIKVIIIALVGVAGGTALIFAAGYAFHMFDFALAGSPIFAGGSAATLLITTALDGKGYELIITFCLGLLIFQKFVGIPIASYFLKKEARAFIADNNAVAQYAHDNQSDSATKPKLLQIPEKEQKASTYLAKLSLIAAISYVLAGLTHGVVHYFVMCLIVGAIAYALGFLESGILQKAQSNGLIMFLVTVLIFSNLASVTPAMIAHIVGPLILFMSMGVIGVLALSYLTGKLLHVSPYLAMALGISCTFGFPTTLVMPQEVASSVASNDTQKQAIENYLVPKMLVAGIITVTIASVLMAGAVVNYF</sequence>
<name>A0A2I1M721_9BIFI</name>
<dbReference type="RefSeq" id="WP_049187393.1">
    <property type="nucleotide sequence ID" value="NZ_JASODL010000001.1"/>
</dbReference>
<feature type="transmembrane region" description="Helical" evidence="1">
    <location>
        <begin position="114"/>
        <end position="132"/>
    </location>
</feature>
<protein>
    <submittedName>
        <fullName evidence="2">Uncharacterized protein</fullName>
    </submittedName>
</protein>
<proteinExistence type="predicted"/>
<reference evidence="2 3" key="1">
    <citation type="submission" date="2017-12" db="EMBL/GenBank/DDBJ databases">
        <title>Phylogenetic diversity of female urinary microbiome.</title>
        <authorList>
            <person name="Thomas-White K."/>
            <person name="Wolfe A.J."/>
        </authorList>
    </citation>
    <scope>NUCLEOTIDE SEQUENCE [LARGE SCALE GENOMIC DNA]</scope>
    <source>
        <strain evidence="2 3">UMB0064</strain>
    </source>
</reference>
<dbReference type="EMBL" id="PKGU01000001">
    <property type="protein sequence ID" value="PKZ15936.1"/>
    <property type="molecule type" value="Genomic_DNA"/>
</dbReference>
<dbReference type="CDD" id="cd21416">
    <property type="entry name" value="HDC_protein"/>
    <property type="match status" value="1"/>
</dbReference>
<gene>
    <name evidence="2" type="ORF">CYJ32_00350</name>
</gene>
<organism evidence="2 3">
    <name type="scientific">Alloscardovia omnicolens</name>
    <dbReference type="NCBI Taxonomy" id="419015"/>
    <lineage>
        <taxon>Bacteria</taxon>
        <taxon>Bacillati</taxon>
        <taxon>Actinomycetota</taxon>
        <taxon>Actinomycetes</taxon>
        <taxon>Bifidobacteriales</taxon>
        <taxon>Bifidobacteriaceae</taxon>
        <taxon>Alloscardovia</taxon>
    </lineage>
</organism>
<feature type="transmembrane region" description="Helical" evidence="1">
    <location>
        <begin position="365"/>
        <end position="387"/>
    </location>
</feature>
<feature type="transmembrane region" description="Helical" evidence="1">
    <location>
        <begin position="264"/>
        <end position="287"/>
    </location>
</feature>
<feature type="transmembrane region" description="Helical" evidence="1">
    <location>
        <begin position="232"/>
        <end position="252"/>
    </location>
</feature>
<dbReference type="Proteomes" id="UP000242263">
    <property type="component" value="Unassembled WGS sequence"/>
</dbReference>
<evidence type="ECO:0000313" key="2">
    <source>
        <dbReference type="EMBL" id="PKZ15936.1"/>
    </source>
</evidence>
<feature type="transmembrane region" description="Helical" evidence="1">
    <location>
        <begin position="59"/>
        <end position="79"/>
    </location>
</feature>
<accession>A0A2I1M721</accession>
<comment type="caution">
    <text evidence="2">The sequence shown here is derived from an EMBL/GenBank/DDBJ whole genome shotgun (WGS) entry which is preliminary data.</text>
</comment>
<evidence type="ECO:0000313" key="3">
    <source>
        <dbReference type="Proteomes" id="UP000242263"/>
    </source>
</evidence>
<keyword evidence="1" id="KW-0812">Transmembrane</keyword>
<dbReference type="InterPro" id="IPR049576">
    <property type="entry name" value="HDC-like"/>
</dbReference>
<feature type="transmembrane region" description="Helical" evidence="1">
    <location>
        <begin position="144"/>
        <end position="167"/>
    </location>
</feature>
<feature type="transmembrane region" description="Helical" evidence="1">
    <location>
        <begin position="85"/>
        <end position="107"/>
    </location>
</feature>